<keyword evidence="3" id="KW-1185">Reference proteome</keyword>
<gene>
    <name evidence="2" type="ORF">SLEP1_g36215</name>
</gene>
<name>A0AAV5KR66_9ROSI</name>
<evidence type="ECO:0000313" key="3">
    <source>
        <dbReference type="Proteomes" id="UP001054252"/>
    </source>
</evidence>
<feature type="region of interest" description="Disordered" evidence="1">
    <location>
        <begin position="1"/>
        <end position="26"/>
    </location>
</feature>
<evidence type="ECO:0000256" key="1">
    <source>
        <dbReference type="SAM" id="MobiDB-lite"/>
    </source>
</evidence>
<evidence type="ECO:0000313" key="2">
    <source>
        <dbReference type="EMBL" id="GKV27005.1"/>
    </source>
</evidence>
<accession>A0AAV5KR66</accession>
<protein>
    <submittedName>
        <fullName evidence="2">Uncharacterized protein</fullName>
    </submittedName>
</protein>
<dbReference type="Proteomes" id="UP001054252">
    <property type="component" value="Unassembled WGS sequence"/>
</dbReference>
<dbReference type="AlphaFoldDB" id="A0AAV5KR66"/>
<comment type="caution">
    <text evidence="2">The sequence shown here is derived from an EMBL/GenBank/DDBJ whole genome shotgun (WGS) entry which is preliminary data.</text>
</comment>
<organism evidence="2 3">
    <name type="scientific">Rubroshorea leprosula</name>
    <dbReference type="NCBI Taxonomy" id="152421"/>
    <lineage>
        <taxon>Eukaryota</taxon>
        <taxon>Viridiplantae</taxon>
        <taxon>Streptophyta</taxon>
        <taxon>Embryophyta</taxon>
        <taxon>Tracheophyta</taxon>
        <taxon>Spermatophyta</taxon>
        <taxon>Magnoliopsida</taxon>
        <taxon>eudicotyledons</taxon>
        <taxon>Gunneridae</taxon>
        <taxon>Pentapetalae</taxon>
        <taxon>rosids</taxon>
        <taxon>malvids</taxon>
        <taxon>Malvales</taxon>
        <taxon>Dipterocarpaceae</taxon>
        <taxon>Rubroshorea</taxon>
    </lineage>
</organism>
<reference evidence="2 3" key="1">
    <citation type="journal article" date="2021" name="Commun. Biol.">
        <title>The genome of Shorea leprosula (Dipterocarpaceae) highlights the ecological relevance of drought in aseasonal tropical rainforests.</title>
        <authorList>
            <person name="Ng K.K.S."/>
            <person name="Kobayashi M.J."/>
            <person name="Fawcett J.A."/>
            <person name="Hatakeyama M."/>
            <person name="Paape T."/>
            <person name="Ng C.H."/>
            <person name="Ang C.C."/>
            <person name="Tnah L.H."/>
            <person name="Lee C.T."/>
            <person name="Nishiyama T."/>
            <person name="Sese J."/>
            <person name="O'Brien M.J."/>
            <person name="Copetti D."/>
            <person name="Mohd Noor M.I."/>
            <person name="Ong R.C."/>
            <person name="Putra M."/>
            <person name="Sireger I.Z."/>
            <person name="Indrioko S."/>
            <person name="Kosugi Y."/>
            <person name="Izuno A."/>
            <person name="Isagi Y."/>
            <person name="Lee S.L."/>
            <person name="Shimizu K.K."/>
        </authorList>
    </citation>
    <scope>NUCLEOTIDE SEQUENCE [LARGE SCALE GENOMIC DNA]</scope>
    <source>
        <strain evidence="2">214</strain>
    </source>
</reference>
<proteinExistence type="predicted"/>
<sequence length="64" mass="6870">MQQLSLETHPPFSSARRRLQEPMHQQTTAVTARGMAATTGDLANEGRGEVGSAYAIGKAKWVGD</sequence>
<dbReference type="EMBL" id="BPVZ01000074">
    <property type="protein sequence ID" value="GKV27005.1"/>
    <property type="molecule type" value="Genomic_DNA"/>
</dbReference>